<dbReference type="EMBL" id="SZZP01000014">
    <property type="protein sequence ID" value="TKV78980.1"/>
    <property type="molecule type" value="Genomic_DNA"/>
</dbReference>
<evidence type="ECO:0000259" key="1">
    <source>
        <dbReference type="Pfam" id="PF03050"/>
    </source>
</evidence>
<feature type="domain" description="Transposase IS66 C-terminal" evidence="2">
    <location>
        <begin position="55"/>
        <end position="82"/>
    </location>
</feature>
<evidence type="ECO:0000313" key="4">
    <source>
        <dbReference type="Proteomes" id="UP000305095"/>
    </source>
</evidence>
<dbReference type="InterPro" id="IPR004291">
    <property type="entry name" value="Transposase_IS66_central"/>
</dbReference>
<dbReference type="PANTHER" id="PTHR33678">
    <property type="entry name" value="BLL1576 PROTEIN"/>
    <property type="match status" value="1"/>
</dbReference>
<dbReference type="InterPro" id="IPR052344">
    <property type="entry name" value="Transposase-related"/>
</dbReference>
<gene>
    <name evidence="3" type="ORF">FDV58_22760</name>
</gene>
<evidence type="ECO:0000313" key="3">
    <source>
        <dbReference type="EMBL" id="TKV78980.1"/>
    </source>
</evidence>
<dbReference type="Pfam" id="PF03050">
    <property type="entry name" value="DDE_Tnp_IS66"/>
    <property type="match status" value="1"/>
</dbReference>
<reference evidence="3 4" key="1">
    <citation type="submission" date="2019-05" db="EMBL/GenBank/DDBJ databases">
        <title>Draft Genome of Bradyrhizobium elkanii strain SEMIA 938, Used in Commercial Inoculants for Lupinus spp. in Brazil.</title>
        <authorList>
            <person name="Hungria M."/>
            <person name="Delamuta J.R.M."/>
            <person name="Ribeiro R.A."/>
            <person name="Nogueira M.A."/>
        </authorList>
    </citation>
    <scope>NUCLEOTIDE SEQUENCE [LARGE SCALE GENOMIC DNA]</scope>
    <source>
        <strain evidence="3 4">Semia 938</strain>
    </source>
</reference>
<comment type="caution">
    <text evidence="3">The sequence shown here is derived from an EMBL/GenBank/DDBJ whole genome shotgun (WGS) entry which is preliminary data.</text>
</comment>
<evidence type="ECO:0000259" key="2">
    <source>
        <dbReference type="Pfam" id="PF13817"/>
    </source>
</evidence>
<dbReference type="Pfam" id="PF13817">
    <property type="entry name" value="DDE_Tnp_IS66_C"/>
    <property type="match status" value="1"/>
</dbReference>
<proteinExistence type="predicted"/>
<accession>A0A4U6RWG0</accession>
<protein>
    <submittedName>
        <fullName evidence="3">IS66 family transposase</fullName>
    </submittedName>
</protein>
<organism evidence="3 4">
    <name type="scientific">Bradyrhizobium elkanii</name>
    <dbReference type="NCBI Taxonomy" id="29448"/>
    <lineage>
        <taxon>Bacteria</taxon>
        <taxon>Pseudomonadati</taxon>
        <taxon>Pseudomonadota</taxon>
        <taxon>Alphaproteobacteria</taxon>
        <taxon>Hyphomicrobiales</taxon>
        <taxon>Nitrobacteraceae</taxon>
        <taxon>Bradyrhizobium</taxon>
    </lineage>
</organism>
<dbReference type="PANTHER" id="PTHR33678:SF1">
    <property type="entry name" value="BLL1576 PROTEIN"/>
    <property type="match status" value="1"/>
</dbReference>
<dbReference type="InterPro" id="IPR039552">
    <property type="entry name" value="IS66_C"/>
</dbReference>
<dbReference type="Proteomes" id="UP000305095">
    <property type="component" value="Unassembled WGS sequence"/>
</dbReference>
<feature type="domain" description="Transposase IS66 central" evidence="1">
    <location>
        <begin position="1"/>
        <end position="47"/>
    </location>
</feature>
<name>A0A4U6RWG0_BRAEL</name>
<dbReference type="AlphaFoldDB" id="A0A4U6RWG0"/>
<sequence>MLRRSDRFARFIDDGRICLTNNAAERALRGFALGRKSWLFAGSERGVDPATTMATLIITAKFNDVDPQAWLADVLARIVTPQQVGSMSYCLGNGRGPPFSLRPDRAIAPRDHPAALTGLLRLI</sequence>